<accession>A0A1G6JN96</accession>
<comment type="catalytic activity">
    <reaction evidence="9 10">
        <text>N(6)-carboxybiotinyl-L-lysyl-[protein] + acetyl-CoA = N(6)-biotinyl-L-lysyl-[protein] + malonyl-CoA</text>
        <dbReference type="Rhea" id="RHEA:54728"/>
        <dbReference type="Rhea" id="RHEA-COMP:10505"/>
        <dbReference type="Rhea" id="RHEA-COMP:10506"/>
        <dbReference type="ChEBI" id="CHEBI:57288"/>
        <dbReference type="ChEBI" id="CHEBI:57384"/>
        <dbReference type="ChEBI" id="CHEBI:83144"/>
        <dbReference type="ChEBI" id="CHEBI:83145"/>
        <dbReference type="EC" id="2.1.3.15"/>
    </reaction>
</comment>
<dbReference type="Proteomes" id="UP000199411">
    <property type="component" value="Unassembled WGS sequence"/>
</dbReference>
<evidence type="ECO:0000313" key="12">
    <source>
        <dbReference type="EMBL" id="SDC20232.1"/>
    </source>
</evidence>
<dbReference type="Gene3D" id="3.90.226.10">
    <property type="entry name" value="2-enoyl-CoA Hydratase, Chain A, domain 1"/>
    <property type="match status" value="1"/>
</dbReference>
<keyword evidence="2 10" id="KW-0444">Lipid biosynthesis</keyword>
<dbReference type="GO" id="GO:0016743">
    <property type="term" value="F:carboxyl- or carbamoyltransferase activity"/>
    <property type="evidence" value="ECO:0007669"/>
    <property type="project" value="UniProtKB-UniRule"/>
</dbReference>
<dbReference type="OrthoDB" id="9808023at2"/>
<dbReference type="EMBL" id="FMYU01000003">
    <property type="protein sequence ID" value="SDC20232.1"/>
    <property type="molecule type" value="Genomic_DNA"/>
</dbReference>
<keyword evidence="7 10" id="KW-0443">Lipid metabolism</keyword>
<keyword evidence="8 10" id="KW-0275">Fatty acid biosynthesis</keyword>
<dbReference type="PANTHER" id="PTHR42853">
    <property type="entry name" value="ACETYL-COENZYME A CARBOXYLASE CARBOXYL TRANSFERASE SUBUNIT ALPHA"/>
    <property type="match status" value="1"/>
</dbReference>
<keyword evidence="10" id="KW-0963">Cytoplasm</keyword>
<gene>
    <name evidence="10" type="primary">accA</name>
    <name evidence="12" type="ORF">SAMN05660835_00441</name>
</gene>
<comment type="pathway">
    <text evidence="1 10">Lipid metabolism; malonyl-CoA biosynthesis; malonyl-CoA from acetyl-CoA: step 1/1.</text>
</comment>
<evidence type="ECO:0000256" key="8">
    <source>
        <dbReference type="ARBA" id="ARBA00023160"/>
    </source>
</evidence>
<comment type="function">
    <text evidence="10">Component of the acetyl coenzyme A carboxylase (ACC) complex. First, biotin carboxylase catalyzes the carboxylation of biotin on its carrier protein (BCCP) and then the CO(2) group is transferred by the carboxyltransferase to acetyl-CoA to form malonyl-CoA.</text>
</comment>
<dbReference type="EC" id="2.1.3.15" evidence="10"/>
<sequence length="316" mass="35931">MFIYDFERPIYEIEEEIENLRQMAQNSSIDVHEEIEALERKKNEIIKKEFENLSIDKVIKIARHPNRPYTLDFVNYIVKDFVEVHGDRLFADDKAIVTGFGYIDKYKVAIIGHQKGRNTKENLYRNFGMANPEGYRKSQRVMKLAEKFNLPIVTFVDTPGAYPGVGAEERGQSEAIARNLYIMSGLKVPIICIITGEGGSGGALALSVGDKIAMLEFAIYGVISPEGCSSILWRDGNHVVEAAKAMHVTAKDLYNLKVIDDIIQEPLGGAHRNPQQAAYSIKNYIIDNLKELTRNNAKKLLDKRWEKWRTMTTNFL</sequence>
<dbReference type="SUPFAM" id="SSF52096">
    <property type="entry name" value="ClpP/crotonase"/>
    <property type="match status" value="1"/>
</dbReference>
<dbReference type="AlphaFoldDB" id="A0A1G6JN96"/>
<keyword evidence="5 10" id="KW-0276">Fatty acid metabolism</keyword>
<dbReference type="NCBIfam" id="NF004344">
    <property type="entry name" value="PRK05724.1"/>
    <property type="match status" value="1"/>
</dbReference>
<dbReference type="HAMAP" id="MF_00823">
    <property type="entry name" value="AcetylCoA_CT_alpha"/>
    <property type="match status" value="1"/>
</dbReference>
<evidence type="ECO:0000256" key="2">
    <source>
        <dbReference type="ARBA" id="ARBA00022516"/>
    </source>
</evidence>
<dbReference type="Pfam" id="PF03255">
    <property type="entry name" value="ACCA"/>
    <property type="match status" value="1"/>
</dbReference>
<dbReference type="RefSeq" id="WP_092127880.1">
    <property type="nucleotide sequence ID" value="NZ_FMYU01000003.1"/>
</dbReference>
<dbReference type="PRINTS" id="PR01069">
    <property type="entry name" value="ACCCTRFRASEA"/>
</dbReference>
<keyword evidence="4 10" id="KW-0547">Nucleotide-binding</keyword>
<protein>
    <recommendedName>
        <fullName evidence="10">Acetyl-coenzyme A carboxylase carboxyl transferase subunit alpha</fullName>
        <shortName evidence="10">ACCase subunit alpha</shortName>
        <shortName evidence="10">Acetyl-CoA carboxylase carboxyltransferase subunit alpha</shortName>
        <ecNumber evidence="10">2.1.3.15</ecNumber>
    </recommendedName>
</protein>
<dbReference type="PROSITE" id="PS50989">
    <property type="entry name" value="COA_CT_CTER"/>
    <property type="match status" value="1"/>
</dbReference>
<evidence type="ECO:0000256" key="4">
    <source>
        <dbReference type="ARBA" id="ARBA00022741"/>
    </source>
</evidence>
<dbReference type="GO" id="GO:0009317">
    <property type="term" value="C:acetyl-CoA carboxylase complex"/>
    <property type="evidence" value="ECO:0007669"/>
    <property type="project" value="InterPro"/>
</dbReference>
<evidence type="ECO:0000259" key="11">
    <source>
        <dbReference type="PROSITE" id="PS50989"/>
    </source>
</evidence>
<proteinExistence type="inferred from homology"/>
<dbReference type="InterPro" id="IPR011763">
    <property type="entry name" value="COA_CT_C"/>
</dbReference>
<evidence type="ECO:0000256" key="1">
    <source>
        <dbReference type="ARBA" id="ARBA00004956"/>
    </source>
</evidence>
<evidence type="ECO:0000256" key="5">
    <source>
        <dbReference type="ARBA" id="ARBA00022832"/>
    </source>
</evidence>
<dbReference type="GO" id="GO:0003989">
    <property type="term" value="F:acetyl-CoA carboxylase activity"/>
    <property type="evidence" value="ECO:0007669"/>
    <property type="project" value="InterPro"/>
</dbReference>
<dbReference type="InterPro" id="IPR001095">
    <property type="entry name" value="Acetyl_CoA_COase_a_su"/>
</dbReference>
<dbReference type="NCBIfam" id="NF041504">
    <property type="entry name" value="AccA_sub"/>
    <property type="match status" value="1"/>
</dbReference>
<keyword evidence="6 10" id="KW-0067">ATP-binding</keyword>
<reference evidence="13" key="1">
    <citation type="submission" date="2016-10" db="EMBL/GenBank/DDBJ databases">
        <authorList>
            <person name="Varghese N."/>
            <person name="Submissions S."/>
        </authorList>
    </citation>
    <scope>NUCLEOTIDE SEQUENCE [LARGE SCALE GENOMIC DNA]</scope>
    <source>
        <strain evidence="13">DSM 8415</strain>
    </source>
</reference>
<comment type="subunit">
    <text evidence="10">Acetyl-CoA carboxylase is a heterohexamer composed of biotin carboxyl carrier protein (AccB), biotin carboxylase (AccC) and two subunits each of ACCase subunit alpha (AccA) and ACCase subunit beta (AccD).</text>
</comment>
<evidence type="ECO:0000256" key="10">
    <source>
        <dbReference type="HAMAP-Rule" id="MF_00823"/>
    </source>
</evidence>
<keyword evidence="3 10" id="KW-0808">Transferase</keyword>
<name>A0A1G6JN96_9BACT</name>
<dbReference type="InterPro" id="IPR029045">
    <property type="entry name" value="ClpP/crotonase-like_dom_sf"/>
</dbReference>
<evidence type="ECO:0000256" key="6">
    <source>
        <dbReference type="ARBA" id="ARBA00022840"/>
    </source>
</evidence>
<comment type="similarity">
    <text evidence="10">Belongs to the AccA family.</text>
</comment>
<keyword evidence="13" id="KW-1185">Reference proteome</keyword>
<dbReference type="PANTHER" id="PTHR42853:SF3">
    <property type="entry name" value="ACETYL-COENZYME A CARBOXYLASE CARBOXYL TRANSFERASE SUBUNIT ALPHA, CHLOROPLASTIC"/>
    <property type="match status" value="1"/>
</dbReference>
<dbReference type="NCBIfam" id="TIGR00513">
    <property type="entry name" value="accA"/>
    <property type="match status" value="1"/>
</dbReference>
<dbReference type="GO" id="GO:0006633">
    <property type="term" value="P:fatty acid biosynthetic process"/>
    <property type="evidence" value="ECO:0007669"/>
    <property type="project" value="UniProtKB-KW"/>
</dbReference>
<comment type="subcellular location">
    <subcellularLocation>
        <location evidence="10">Cytoplasm</location>
    </subcellularLocation>
</comment>
<evidence type="ECO:0000256" key="9">
    <source>
        <dbReference type="ARBA" id="ARBA00049152"/>
    </source>
</evidence>
<feature type="domain" description="CoA carboxyltransferase C-terminal" evidence="11">
    <location>
        <begin position="37"/>
        <end position="291"/>
    </location>
</feature>
<dbReference type="UniPathway" id="UPA00655">
    <property type="reaction ID" value="UER00711"/>
</dbReference>
<dbReference type="GO" id="GO:2001295">
    <property type="term" value="P:malonyl-CoA biosynthetic process"/>
    <property type="evidence" value="ECO:0007669"/>
    <property type="project" value="UniProtKB-UniRule"/>
</dbReference>
<organism evidence="12 13">
    <name type="scientific">Desulfurella multipotens</name>
    <dbReference type="NCBI Taxonomy" id="79269"/>
    <lineage>
        <taxon>Bacteria</taxon>
        <taxon>Pseudomonadati</taxon>
        <taxon>Campylobacterota</taxon>
        <taxon>Desulfurellia</taxon>
        <taxon>Desulfurellales</taxon>
        <taxon>Desulfurellaceae</taxon>
        <taxon>Desulfurella</taxon>
    </lineage>
</organism>
<evidence type="ECO:0000256" key="3">
    <source>
        <dbReference type="ARBA" id="ARBA00022679"/>
    </source>
</evidence>
<dbReference type="GO" id="GO:0005524">
    <property type="term" value="F:ATP binding"/>
    <property type="evidence" value="ECO:0007669"/>
    <property type="project" value="UniProtKB-KW"/>
</dbReference>
<evidence type="ECO:0000313" key="13">
    <source>
        <dbReference type="Proteomes" id="UP000199411"/>
    </source>
</evidence>
<evidence type="ECO:0000256" key="7">
    <source>
        <dbReference type="ARBA" id="ARBA00023098"/>
    </source>
</evidence>